<evidence type="ECO:0000256" key="13">
    <source>
        <dbReference type="ARBA" id="ARBA00040080"/>
    </source>
</evidence>
<dbReference type="SUPFAM" id="SSF81345">
    <property type="entry name" value="ABC transporter involved in vitamin B12 uptake, BtuC"/>
    <property type="match status" value="1"/>
</dbReference>
<dbReference type="GO" id="GO:0043190">
    <property type="term" value="C:ATP-binding cassette (ABC) transporter complex"/>
    <property type="evidence" value="ECO:0007669"/>
    <property type="project" value="InterPro"/>
</dbReference>
<feature type="transmembrane region" description="Helical" evidence="15">
    <location>
        <begin position="143"/>
        <end position="163"/>
    </location>
</feature>
<gene>
    <name evidence="16" type="ORF">SAMN05421647_11164</name>
</gene>
<dbReference type="eggNOG" id="COG1108">
    <property type="taxonomic scope" value="Bacteria"/>
</dbReference>
<evidence type="ECO:0000256" key="6">
    <source>
        <dbReference type="ARBA" id="ARBA00022519"/>
    </source>
</evidence>
<dbReference type="AlphaFoldDB" id="A0A1N6WNC2"/>
<comment type="subcellular location">
    <subcellularLocation>
        <location evidence="2">Cell inner membrane</location>
        <topology evidence="2">Multi-pass membrane protein</topology>
    </subcellularLocation>
    <subcellularLocation>
        <location evidence="14">Cell membrane</location>
        <topology evidence="14">Multi-pass membrane protein</topology>
    </subcellularLocation>
</comment>
<dbReference type="STRING" id="49186.SAMN05421647_11164"/>
<evidence type="ECO:0000313" key="16">
    <source>
        <dbReference type="EMBL" id="SIQ91535.1"/>
    </source>
</evidence>
<feature type="transmembrane region" description="Helical" evidence="15">
    <location>
        <begin position="232"/>
        <end position="253"/>
    </location>
</feature>
<proteinExistence type="inferred from homology"/>
<dbReference type="Pfam" id="PF00950">
    <property type="entry name" value="ABC-3"/>
    <property type="match status" value="1"/>
</dbReference>
<accession>A0A1N6WNC2</accession>
<keyword evidence="11" id="KW-0406">Ion transport</keyword>
<evidence type="ECO:0000256" key="9">
    <source>
        <dbReference type="ARBA" id="ARBA00022906"/>
    </source>
</evidence>
<evidence type="ECO:0000256" key="10">
    <source>
        <dbReference type="ARBA" id="ARBA00022989"/>
    </source>
</evidence>
<evidence type="ECO:0000256" key="14">
    <source>
        <dbReference type="RuleBase" id="RU003943"/>
    </source>
</evidence>
<evidence type="ECO:0000256" key="11">
    <source>
        <dbReference type="ARBA" id="ARBA00023065"/>
    </source>
</evidence>
<keyword evidence="10 15" id="KW-1133">Transmembrane helix</keyword>
<comment type="function">
    <text evidence="1">Involved in the high-affinity zinc uptake transport system.</text>
</comment>
<keyword evidence="17" id="KW-1185">Reference proteome</keyword>
<feature type="transmembrane region" description="Helical" evidence="15">
    <location>
        <begin position="66"/>
        <end position="90"/>
    </location>
</feature>
<feature type="transmembrane region" description="Helical" evidence="15">
    <location>
        <begin position="188"/>
        <end position="220"/>
    </location>
</feature>
<dbReference type="RefSeq" id="WP_420173856.1">
    <property type="nucleotide sequence ID" value="NZ_FTMN01000011.1"/>
</dbReference>
<dbReference type="Proteomes" id="UP000186895">
    <property type="component" value="Unassembled WGS sequence"/>
</dbReference>
<name>A0A1N6WNC2_9GAMM</name>
<keyword evidence="5" id="KW-1003">Cell membrane</keyword>
<dbReference type="NCBIfam" id="NF007089">
    <property type="entry name" value="PRK09543.1"/>
    <property type="match status" value="1"/>
</dbReference>
<evidence type="ECO:0000256" key="12">
    <source>
        <dbReference type="ARBA" id="ARBA00023136"/>
    </source>
</evidence>
<keyword evidence="6" id="KW-0997">Cell inner membrane</keyword>
<keyword evidence="7 14" id="KW-0812">Transmembrane</keyword>
<evidence type="ECO:0000256" key="8">
    <source>
        <dbReference type="ARBA" id="ARBA00022833"/>
    </source>
</evidence>
<keyword evidence="4 14" id="KW-0813">Transport</keyword>
<dbReference type="PANTHER" id="PTHR30477">
    <property type="entry name" value="ABC-TRANSPORTER METAL-BINDING PROTEIN"/>
    <property type="match status" value="1"/>
</dbReference>
<evidence type="ECO:0000313" key="17">
    <source>
        <dbReference type="Proteomes" id="UP000186895"/>
    </source>
</evidence>
<feature type="transmembrane region" description="Helical" evidence="15">
    <location>
        <begin position="102"/>
        <end position="122"/>
    </location>
</feature>
<evidence type="ECO:0000256" key="7">
    <source>
        <dbReference type="ARBA" id="ARBA00022692"/>
    </source>
</evidence>
<dbReference type="GO" id="GO:0010043">
    <property type="term" value="P:response to zinc ion"/>
    <property type="evidence" value="ECO:0007669"/>
    <property type="project" value="TreeGrafter"/>
</dbReference>
<protein>
    <recommendedName>
        <fullName evidence="13">High-affinity zinc uptake system membrane protein ZnuB</fullName>
    </recommendedName>
</protein>
<dbReference type="Gene3D" id="1.10.3470.10">
    <property type="entry name" value="ABC transporter involved in vitamin B12 uptake, BtuC"/>
    <property type="match status" value="1"/>
</dbReference>
<evidence type="ECO:0000256" key="3">
    <source>
        <dbReference type="ARBA" id="ARBA00008034"/>
    </source>
</evidence>
<keyword evidence="9" id="KW-0864">Zinc transport</keyword>
<evidence type="ECO:0000256" key="5">
    <source>
        <dbReference type="ARBA" id="ARBA00022475"/>
    </source>
</evidence>
<dbReference type="InterPro" id="IPR037294">
    <property type="entry name" value="ABC_BtuC-like"/>
</dbReference>
<organism evidence="16 17">
    <name type="scientific">Marinobacterium stanieri</name>
    <dbReference type="NCBI Taxonomy" id="49186"/>
    <lineage>
        <taxon>Bacteria</taxon>
        <taxon>Pseudomonadati</taxon>
        <taxon>Pseudomonadota</taxon>
        <taxon>Gammaproteobacteria</taxon>
        <taxon>Oceanospirillales</taxon>
        <taxon>Oceanospirillaceae</taxon>
        <taxon>Marinobacterium</taxon>
    </lineage>
</organism>
<dbReference type="EMBL" id="FTMN01000011">
    <property type="protein sequence ID" value="SIQ91535.1"/>
    <property type="molecule type" value="Genomic_DNA"/>
</dbReference>
<dbReference type="InterPro" id="IPR001626">
    <property type="entry name" value="ABC_TroCD"/>
</dbReference>
<dbReference type="PANTHER" id="PTHR30477:SF23">
    <property type="entry name" value="HIGH-AFFINITY ZINC UPTAKE SYSTEM MEMBRANE PROTEIN ZNUB"/>
    <property type="match status" value="1"/>
</dbReference>
<keyword evidence="8" id="KW-0862">Zinc</keyword>
<evidence type="ECO:0000256" key="1">
    <source>
        <dbReference type="ARBA" id="ARBA00002313"/>
    </source>
</evidence>
<keyword evidence="12 15" id="KW-0472">Membrane</keyword>
<evidence type="ECO:0000256" key="4">
    <source>
        <dbReference type="ARBA" id="ARBA00022448"/>
    </source>
</evidence>
<sequence>MAISSSTTLNPIIVTDTTVAEFLILALAGGLGIAALAGPLGAFVVWRRMAYFGDTLAHSALMGISLGFLFDINLNLAVVFCCVLLSVLLVSLQRQHLVATDTLLGIMAHSSLSLGLVAVALLDNVRIDLMEYLFGDLLAIAPADLYWIYGGGALVLLLLWRLWNPLLAITINEELAQVEGVPVARTRLALMLLIAVVIAVAMKLVGILLITSLLIIPAAAARRLSNTPEQMAIFASVLGMLAVLGGISASWFWDTPAGPSVVVTALIEFLLLYTLPIRGLQAR</sequence>
<feature type="transmembrane region" description="Helical" evidence="15">
    <location>
        <begin position="259"/>
        <end position="277"/>
    </location>
</feature>
<dbReference type="GO" id="GO:0055085">
    <property type="term" value="P:transmembrane transport"/>
    <property type="evidence" value="ECO:0007669"/>
    <property type="project" value="InterPro"/>
</dbReference>
<reference evidence="16 17" key="1">
    <citation type="submission" date="2017-01" db="EMBL/GenBank/DDBJ databases">
        <authorList>
            <person name="Mah S.A."/>
            <person name="Swanson W.J."/>
            <person name="Moy G.W."/>
            <person name="Vacquier V.D."/>
        </authorList>
    </citation>
    <scope>NUCLEOTIDE SEQUENCE [LARGE SCALE GENOMIC DNA]</scope>
    <source>
        <strain evidence="16 17">DSM 7027</strain>
    </source>
</reference>
<feature type="transmembrane region" description="Helical" evidence="15">
    <location>
        <begin position="22"/>
        <end position="46"/>
    </location>
</feature>
<dbReference type="FunFam" id="1.10.3470.10:FF:000002">
    <property type="entry name" value="Zinc ABC transporter permease subunit ZnuB"/>
    <property type="match status" value="1"/>
</dbReference>
<evidence type="ECO:0000256" key="15">
    <source>
        <dbReference type="SAM" id="Phobius"/>
    </source>
</evidence>
<evidence type="ECO:0000256" key="2">
    <source>
        <dbReference type="ARBA" id="ARBA00004429"/>
    </source>
</evidence>
<dbReference type="GO" id="GO:0006829">
    <property type="term" value="P:zinc ion transport"/>
    <property type="evidence" value="ECO:0007669"/>
    <property type="project" value="UniProtKB-KW"/>
</dbReference>
<comment type="similarity">
    <text evidence="3 14">Belongs to the ABC-3 integral membrane protein family.</text>
</comment>